<feature type="compositionally biased region" description="Pro residues" evidence="1">
    <location>
        <begin position="144"/>
        <end position="167"/>
    </location>
</feature>
<reference evidence="2 3" key="1">
    <citation type="submission" date="2015-03" db="EMBL/GenBank/DDBJ databases">
        <title>Genome assembly of Sandaracinus amylolyticus DSM 53668.</title>
        <authorList>
            <person name="Sharma G."/>
            <person name="Subramanian S."/>
        </authorList>
    </citation>
    <scope>NUCLEOTIDE SEQUENCE [LARGE SCALE GENOMIC DNA]</scope>
    <source>
        <strain evidence="2 3">DSM 53668</strain>
    </source>
</reference>
<dbReference type="KEGG" id="samy:DB32_007531"/>
<gene>
    <name evidence="2" type="ORF">DB32_007531</name>
</gene>
<dbReference type="AlphaFoldDB" id="A0A0F6YLW5"/>
<name>A0A0F6YLW5_9BACT</name>
<evidence type="ECO:0000256" key="1">
    <source>
        <dbReference type="SAM" id="MobiDB-lite"/>
    </source>
</evidence>
<dbReference type="OrthoDB" id="5510853at2"/>
<dbReference type="EMBL" id="CP011125">
    <property type="protein sequence ID" value="AKF10382.1"/>
    <property type="molecule type" value="Genomic_DNA"/>
</dbReference>
<dbReference type="RefSeq" id="WP_157069885.1">
    <property type="nucleotide sequence ID" value="NZ_CP011125.1"/>
</dbReference>
<keyword evidence="3" id="KW-1185">Reference proteome</keyword>
<dbReference type="Proteomes" id="UP000034883">
    <property type="component" value="Chromosome"/>
</dbReference>
<accession>A0A0F6YLW5</accession>
<proteinExistence type="predicted"/>
<organism evidence="2 3">
    <name type="scientific">Sandaracinus amylolyticus</name>
    <dbReference type="NCBI Taxonomy" id="927083"/>
    <lineage>
        <taxon>Bacteria</taxon>
        <taxon>Pseudomonadati</taxon>
        <taxon>Myxococcota</taxon>
        <taxon>Polyangia</taxon>
        <taxon>Polyangiales</taxon>
        <taxon>Sandaracinaceae</taxon>
        <taxon>Sandaracinus</taxon>
    </lineage>
</organism>
<evidence type="ECO:0000313" key="3">
    <source>
        <dbReference type="Proteomes" id="UP000034883"/>
    </source>
</evidence>
<sequence>MTRASRLTLPAAIGHPSRVLRVALLIALVACCVAPAPTRAQERALTDAITVDGRDPCLEAPRLATQVGAWLERDRIADALGVSVRTDAGATSFVITHGGEEVATRRFDRLPSECPDRRAAVALAIALALDAAILESIGIPAPAPAVAPTPTPDPTPPRVDPPPPPAGERPAFSIELEAWLALELLPDPALGGLLAVSWIIDPGVRIRGGVLATQLVGASVVPGGADVSLLTGRIDACVDRSVLPHVLLGGCAGVLGGALLTSGRDLPTVYAPVLPWAGAAVRAELRWLPVDPLALTIGAEGVFSFVQPRLDVGDGTGGVVASRSLSTAGLAIVIATALVIE</sequence>
<dbReference type="STRING" id="927083.DB32_007531"/>
<feature type="region of interest" description="Disordered" evidence="1">
    <location>
        <begin position="144"/>
        <end position="168"/>
    </location>
</feature>
<protein>
    <submittedName>
        <fullName evidence="2">Uncharacterized protein</fullName>
    </submittedName>
</protein>
<evidence type="ECO:0000313" key="2">
    <source>
        <dbReference type="EMBL" id="AKF10382.1"/>
    </source>
</evidence>